<feature type="binding site" evidence="5">
    <location>
        <position position="215"/>
    </location>
    <ligand>
        <name>UTP</name>
        <dbReference type="ChEBI" id="CHEBI:46398"/>
    </ligand>
</feature>
<dbReference type="RefSeq" id="WP_024331488.1">
    <property type="nucleotide sequence ID" value="NZ_JASOXK010000004.1"/>
</dbReference>
<feature type="binding site" evidence="5">
    <location>
        <position position="91"/>
    </location>
    <ligand>
        <name>UTP</name>
        <dbReference type="ChEBI" id="CHEBI:46398"/>
    </ligand>
</feature>
<dbReference type="InterPro" id="IPR002618">
    <property type="entry name" value="UDPGP_fam"/>
</dbReference>
<dbReference type="Pfam" id="PF01704">
    <property type="entry name" value="UDPGP"/>
    <property type="match status" value="1"/>
</dbReference>
<dbReference type="AlphaFoldDB" id="A0A2I1IKI5"/>
<proteinExistence type="inferred from homology"/>
<name>A0A2I1IKI5_9ACTO</name>
<comment type="caution">
    <text evidence="6">The sequence shown here is derived from an EMBL/GenBank/DDBJ whole genome shotgun (WGS) entry which is preliminary data.</text>
</comment>
<dbReference type="Gene3D" id="2.160.10.10">
    <property type="entry name" value="Hexapeptide repeat proteins"/>
    <property type="match status" value="1"/>
</dbReference>
<evidence type="ECO:0000313" key="6">
    <source>
        <dbReference type="EMBL" id="PKY71638.1"/>
    </source>
</evidence>
<keyword evidence="7" id="KW-1185">Reference proteome</keyword>
<dbReference type="STRING" id="33007.HMPREF3198_01927"/>
<evidence type="ECO:0000313" key="7">
    <source>
        <dbReference type="Proteomes" id="UP000235122"/>
    </source>
</evidence>
<feature type="binding site" evidence="5">
    <location>
        <position position="184"/>
    </location>
    <ligand>
        <name>UTP</name>
        <dbReference type="ChEBI" id="CHEBI:46398"/>
    </ligand>
</feature>
<sequence>MSEKGLRAAQQKMVARGVDQNAINVFSHYYRELEAGATGLIPEESIVPLTQVESLESAQVSPQQAREAIQKTVYIKLNGGLGTSMGLDDAKSLIPVRDGKTFLDIICEQVRSVRQEWDAKLPILFMNSFRTRESTLKALQSHPDMKVDGLAVDFLQNQEPKLTVGALEPVEWPADPTLEWCPPGHGDIYTALLGSGLLQKLLNAGYRYACTSNSDNLGGYPNPHIAGWFAASGAPYAAEVCARTPADRKGGHLARRKEDGQLILRDTAQTPKDQMHFFTDEHRHPYFHTNNLWFDLQVLADTLKERKAVLGLPLIRNKKNVDPTDPASPEVYQIETAMGAAIQSFAGATAILVGRERFLPVKTTADLALVRSDVYELTGDGRLVKNVQRLPLVELDPRYYKTIRAFEQRFPHGIPSLKHAELFSVEGDWTFGPEVVISGERRFGKEGSPGKVRR</sequence>
<reference evidence="6 7" key="1">
    <citation type="submission" date="2017-12" db="EMBL/GenBank/DDBJ databases">
        <title>Phylogenetic diversity of female urinary microbiome.</title>
        <authorList>
            <person name="Thomas-White K."/>
            <person name="Wolfe A.J."/>
        </authorList>
    </citation>
    <scope>NUCLEOTIDE SEQUENCE [LARGE SCALE GENOMIC DNA]</scope>
    <source>
        <strain evidence="6 7">UMB0402</strain>
    </source>
</reference>
<evidence type="ECO:0000256" key="2">
    <source>
        <dbReference type="ARBA" id="ARBA00022679"/>
    </source>
</evidence>
<gene>
    <name evidence="6" type="ORF">CYJ19_10495</name>
</gene>
<protein>
    <submittedName>
        <fullName evidence="6">UTP--glucose-1-phosphate uridylyltransferase</fullName>
    </submittedName>
</protein>
<evidence type="ECO:0000256" key="3">
    <source>
        <dbReference type="ARBA" id="ARBA00022695"/>
    </source>
</evidence>
<evidence type="ECO:0000256" key="5">
    <source>
        <dbReference type="PIRSR" id="PIRSR000806-2"/>
    </source>
</evidence>
<dbReference type="PIRSF" id="PIRSF000806">
    <property type="entry name" value="UDPGP"/>
    <property type="match status" value="1"/>
</dbReference>
<dbReference type="Gene3D" id="3.90.550.10">
    <property type="entry name" value="Spore Coat Polysaccharide Biosynthesis Protein SpsA, Chain A"/>
    <property type="match status" value="1"/>
</dbReference>
<dbReference type="InterPro" id="IPR029044">
    <property type="entry name" value="Nucleotide-diphossugar_trans"/>
</dbReference>
<comment type="similarity">
    <text evidence="1">Belongs to the UDPGP type 1 family.</text>
</comment>
<dbReference type="PANTHER" id="PTHR43511">
    <property type="match status" value="1"/>
</dbReference>
<evidence type="ECO:0000256" key="1">
    <source>
        <dbReference type="ARBA" id="ARBA00010401"/>
    </source>
</evidence>
<dbReference type="SUPFAM" id="SSF53448">
    <property type="entry name" value="Nucleotide-diphospho-sugar transferases"/>
    <property type="match status" value="1"/>
</dbReference>
<dbReference type="GO" id="GO:0003983">
    <property type="term" value="F:UTP:glucose-1-phosphate uridylyltransferase activity"/>
    <property type="evidence" value="ECO:0007669"/>
    <property type="project" value="InterPro"/>
</dbReference>
<dbReference type="InterPro" id="IPR016267">
    <property type="entry name" value="UDPGP_trans"/>
</dbReference>
<organism evidence="6 7">
    <name type="scientific">Winkia neuii</name>
    <dbReference type="NCBI Taxonomy" id="33007"/>
    <lineage>
        <taxon>Bacteria</taxon>
        <taxon>Bacillati</taxon>
        <taxon>Actinomycetota</taxon>
        <taxon>Actinomycetes</taxon>
        <taxon>Actinomycetales</taxon>
        <taxon>Actinomycetaceae</taxon>
        <taxon>Winkia</taxon>
    </lineage>
</organism>
<feature type="binding site" evidence="5">
    <location>
        <position position="362"/>
    </location>
    <ligand>
        <name>UTP</name>
        <dbReference type="ChEBI" id="CHEBI:46398"/>
    </ligand>
</feature>
<keyword evidence="2 6" id="KW-0808">Transferase</keyword>
<accession>A0A2I1IKI5</accession>
<evidence type="ECO:0000256" key="4">
    <source>
        <dbReference type="PIRSR" id="PIRSR000806-1"/>
    </source>
</evidence>
<dbReference type="GeneID" id="35867284"/>
<dbReference type="Proteomes" id="UP000235122">
    <property type="component" value="Unassembled WGS sequence"/>
</dbReference>
<feature type="binding site" evidence="4">
    <location>
        <position position="185"/>
    </location>
    <ligand>
        <name>substrate</name>
    </ligand>
</feature>
<dbReference type="EMBL" id="PKKO01000006">
    <property type="protein sequence ID" value="PKY71638.1"/>
    <property type="molecule type" value="Genomic_DNA"/>
</dbReference>
<feature type="binding site" evidence="5">
    <location>
        <position position="156"/>
    </location>
    <ligand>
        <name>UTP</name>
        <dbReference type="ChEBI" id="CHEBI:46398"/>
    </ligand>
</feature>
<dbReference type="GO" id="GO:0006011">
    <property type="term" value="P:UDP-alpha-D-glucose metabolic process"/>
    <property type="evidence" value="ECO:0007669"/>
    <property type="project" value="InterPro"/>
</dbReference>
<keyword evidence="3 6" id="KW-0548">Nucleotidyltransferase</keyword>